<dbReference type="EMBL" id="CH902625">
    <property type="protein sequence ID" value="EDV35272.2"/>
    <property type="molecule type" value="Genomic_DNA"/>
</dbReference>
<accession>B3MWC7</accession>
<dbReference type="eggNOG" id="ENOG502SJKI">
    <property type="taxonomic scope" value="Eukaryota"/>
</dbReference>
<evidence type="ECO:0000313" key="3">
    <source>
        <dbReference type="Proteomes" id="UP000007801"/>
    </source>
</evidence>
<evidence type="ECO:0000313" key="2">
    <source>
        <dbReference type="EMBL" id="EDV35272.2"/>
    </source>
</evidence>
<feature type="region of interest" description="Disordered" evidence="1">
    <location>
        <begin position="496"/>
        <end position="553"/>
    </location>
</feature>
<dbReference type="HOGENOM" id="CLU_505554_0_0_1"/>
<dbReference type="GO" id="GO:0044179">
    <property type="term" value="P:hemolysis in another organism"/>
    <property type="evidence" value="ECO:0007669"/>
    <property type="project" value="InterPro"/>
</dbReference>
<proteinExistence type="predicted"/>
<name>B3MWC7_DROAN</name>
<dbReference type="AlphaFoldDB" id="B3MWC7"/>
<dbReference type="InParanoid" id="B3MWC7"/>
<sequence>MGTSKNGLETDMEMKLLALKNVVVKYHSELDTQVNFPQLQDAIDAIDKAMHQYEGKAKLRLQSVRALNSSSRLTYNECVGQVVEWTVYASKTLTAVLPSIDKKDLPPDDRNVTLVIIATLLKNGLEKIRKSVELLKKVLRETTQLSNLFKSIDQDVYDDFGPNGFYGKVKEELEESLNKKGCCKSLNLGGLCSEVGQFIFGPVGRAVGLTLGVSTALGVKTITEWMHEKNPKKKLKGIKCIFEILTQRIGFAIKVVCDVIKALEEDEAILTALSAKSDSVNDKLRPRITARQLRASRRGSSSLCVVGLQGSRETLAMELTAESPEPLTLRLYLEETLQTFIDIISELARDFDSKMGLVELQRAIDDIDRNMRGYLGAARDRLDQLRTDNTLVYHAYQSCANQMFEWSVSISSTLDTLIPLLTRPNSSPADKTLFWRTIAKALGTGLAKADISLDYLNGLEANALEDHFQAMLRALRNDFALHGVYGKKVRELKSKIAGEEPPSERIRTETLWDHPQVSDEESSEKDTVLEGSDCSAYEKPSSSDPKRKVSGAGCVAEPTPKFENAEKRGIIERCKKIAYSLYSVFFPIQGKPEVCKKIYEDELGKVNTLQLVLTGNIEEAIAILEKFILHLEADKKRFLKLRQLNSRDLNIALLVAHPELRADTFPHLLNLMRVCVSYKELRTSLF</sequence>
<dbReference type="Proteomes" id="UP000007801">
    <property type="component" value="Unassembled WGS sequence"/>
</dbReference>
<evidence type="ECO:0000256" key="1">
    <source>
        <dbReference type="SAM" id="MobiDB-lite"/>
    </source>
</evidence>
<dbReference type="InterPro" id="IPR027018">
    <property type="entry name" value="Hemolysin_E"/>
</dbReference>
<feature type="compositionally biased region" description="Basic and acidic residues" evidence="1">
    <location>
        <begin position="496"/>
        <end position="512"/>
    </location>
</feature>
<dbReference type="SMR" id="B3MWC7"/>
<keyword evidence="3" id="KW-1185">Reference proteome</keyword>
<protein>
    <submittedName>
        <fullName evidence="2">Uncharacterized protein</fullName>
    </submittedName>
</protein>
<organism evidence="2 3">
    <name type="scientific">Drosophila ananassae</name>
    <name type="common">Fruit fly</name>
    <dbReference type="NCBI Taxonomy" id="7217"/>
    <lineage>
        <taxon>Eukaryota</taxon>
        <taxon>Metazoa</taxon>
        <taxon>Ecdysozoa</taxon>
        <taxon>Arthropoda</taxon>
        <taxon>Hexapoda</taxon>
        <taxon>Insecta</taxon>
        <taxon>Pterygota</taxon>
        <taxon>Neoptera</taxon>
        <taxon>Endopterygota</taxon>
        <taxon>Diptera</taxon>
        <taxon>Brachycera</taxon>
        <taxon>Muscomorpha</taxon>
        <taxon>Ephydroidea</taxon>
        <taxon>Drosophilidae</taxon>
        <taxon>Drosophila</taxon>
        <taxon>Sophophora</taxon>
    </lineage>
</organism>
<dbReference type="Gene3D" id="1.20.1170.10">
    <property type="match status" value="2"/>
</dbReference>
<gene>
    <name evidence="2" type="primary">Dana\GF22667</name>
    <name evidence="2" type="synonym">dana_GLEANR_6619</name>
    <name evidence="2" type="ORF">GF22667</name>
</gene>
<dbReference type="OrthoDB" id="7870836at2759"/>
<reference evidence="2 3" key="1">
    <citation type="journal article" date="2007" name="Nature">
        <title>Evolution of genes and genomes on the Drosophila phylogeny.</title>
        <authorList>
            <consortium name="Drosophila 12 Genomes Consortium"/>
            <person name="Clark A.G."/>
            <person name="Eisen M.B."/>
            <person name="Smith D.R."/>
            <person name="Bergman C.M."/>
            <person name="Oliver B."/>
            <person name="Markow T.A."/>
            <person name="Kaufman T.C."/>
            <person name="Kellis M."/>
            <person name="Gelbart W."/>
            <person name="Iyer V.N."/>
            <person name="Pollard D.A."/>
            <person name="Sackton T.B."/>
            <person name="Larracuente A.M."/>
            <person name="Singh N.D."/>
            <person name="Abad J.P."/>
            <person name="Abt D.N."/>
            <person name="Adryan B."/>
            <person name="Aguade M."/>
            <person name="Akashi H."/>
            <person name="Anderson W.W."/>
            <person name="Aquadro C.F."/>
            <person name="Ardell D.H."/>
            <person name="Arguello R."/>
            <person name="Artieri C.G."/>
            <person name="Barbash D.A."/>
            <person name="Barker D."/>
            <person name="Barsanti P."/>
            <person name="Batterham P."/>
            <person name="Batzoglou S."/>
            <person name="Begun D."/>
            <person name="Bhutkar A."/>
            <person name="Blanco E."/>
            <person name="Bosak S.A."/>
            <person name="Bradley R.K."/>
            <person name="Brand A.D."/>
            <person name="Brent M.R."/>
            <person name="Brooks A.N."/>
            <person name="Brown R.H."/>
            <person name="Butlin R.K."/>
            <person name="Caggese C."/>
            <person name="Calvi B.R."/>
            <person name="Bernardo de Carvalho A."/>
            <person name="Caspi A."/>
            <person name="Castrezana S."/>
            <person name="Celniker S.E."/>
            <person name="Chang J.L."/>
            <person name="Chapple C."/>
            <person name="Chatterji S."/>
            <person name="Chinwalla A."/>
            <person name="Civetta A."/>
            <person name="Clifton S.W."/>
            <person name="Comeron J.M."/>
            <person name="Costello J.C."/>
            <person name="Coyne J.A."/>
            <person name="Daub J."/>
            <person name="David R.G."/>
            <person name="Delcher A.L."/>
            <person name="Delehaunty K."/>
            <person name="Do C.B."/>
            <person name="Ebling H."/>
            <person name="Edwards K."/>
            <person name="Eickbush T."/>
            <person name="Evans J.D."/>
            <person name="Filipski A."/>
            <person name="Findeiss S."/>
            <person name="Freyhult E."/>
            <person name="Fulton L."/>
            <person name="Fulton R."/>
            <person name="Garcia A.C."/>
            <person name="Gardiner A."/>
            <person name="Garfield D.A."/>
            <person name="Garvin B.E."/>
            <person name="Gibson G."/>
            <person name="Gilbert D."/>
            <person name="Gnerre S."/>
            <person name="Godfrey J."/>
            <person name="Good R."/>
            <person name="Gotea V."/>
            <person name="Gravely B."/>
            <person name="Greenberg A.J."/>
            <person name="Griffiths-Jones S."/>
            <person name="Gross S."/>
            <person name="Guigo R."/>
            <person name="Gustafson E.A."/>
            <person name="Haerty W."/>
            <person name="Hahn M.W."/>
            <person name="Halligan D.L."/>
            <person name="Halpern A.L."/>
            <person name="Halter G.M."/>
            <person name="Han M.V."/>
            <person name="Heger A."/>
            <person name="Hillier L."/>
            <person name="Hinrichs A.S."/>
            <person name="Holmes I."/>
            <person name="Hoskins R.A."/>
            <person name="Hubisz M.J."/>
            <person name="Hultmark D."/>
            <person name="Huntley M.A."/>
            <person name="Jaffe D.B."/>
            <person name="Jagadeeshan S."/>
            <person name="Jeck W.R."/>
            <person name="Johnson J."/>
            <person name="Jones C.D."/>
            <person name="Jordan W.C."/>
            <person name="Karpen G.H."/>
            <person name="Kataoka E."/>
            <person name="Keightley P.D."/>
            <person name="Kheradpour P."/>
            <person name="Kirkness E.F."/>
            <person name="Koerich L.B."/>
            <person name="Kristiansen K."/>
            <person name="Kudrna D."/>
            <person name="Kulathinal R.J."/>
            <person name="Kumar S."/>
            <person name="Kwok R."/>
            <person name="Lander E."/>
            <person name="Langley C.H."/>
            <person name="Lapoint R."/>
            <person name="Lazzaro B.P."/>
            <person name="Lee S.J."/>
            <person name="Levesque L."/>
            <person name="Li R."/>
            <person name="Lin C.F."/>
            <person name="Lin M.F."/>
            <person name="Lindblad-Toh K."/>
            <person name="Llopart A."/>
            <person name="Long M."/>
            <person name="Low L."/>
            <person name="Lozovsky E."/>
            <person name="Lu J."/>
            <person name="Luo M."/>
            <person name="Machado C.A."/>
            <person name="Makalowski W."/>
            <person name="Marzo M."/>
            <person name="Matsuda M."/>
            <person name="Matzkin L."/>
            <person name="McAllister B."/>
            <person name="McBride C.S."/>
            <person name="McKernan B."/>
            <person name="McKernan K."/>
            <person name="Mendez-Lago M."/>
            <person name="Minx P."/>
            <person name="Mollenhauer M.U."/>
            <person name="Montooth K."/>
            <person name="Mount S.M."/>
            <person name="Mu X."/>
            <person name="Myers E."/>
            <person name="Negre B."/>
            <person name="Newfeld S."/>
            <person name="Nielsen R."/>
            <person name="Noor M.A."/>
            <person name="O'Grady P."/>
            <person name="Pachter L."/>
            <person name="Papaceit M."/>
            <person name="Parisi M.J."/>
            <person name="Parisi M."/>
            <person name="Parts L."/>
            <person name="Pedersen J.S."/>
            <person name="Pesole G."/>
            <person name="Phillippy A.M."/>
            <person name="Ponting C.P."/>
            <person name="Pop M."/>
            <person name="Porcelli D."/>
            <person name="Powell J.R."/>
            <person name="Prohaska S."/>
            <person name="Pruitt K."/>
            <person name="Puig M."/>
            <person name="Quesneville H."/>
            <person name="Ram K.R."/>
            <person name="Rand D."/>
            <person name="Rasmussen M.D."/>
            <person name="Reed L.K."/>
            <person name="Reenan R."/>
            <person name="Reily A."/>
            <person name="Remington K.A."/>
            <person name="Rieger T.T."/>
            <person name="Ritchie M.G."/>
            <person name="Robin C."/>
            <person name="Rogers Y.H."/>
            <person name="Rohde C."/>
            <person name="Rozas J."/>
            <person name="Rubenfield M.J."/>
            <person name="Ruiz A."/>
            <person name="Russo S."/>
            <person name="Salzberg S.L."/>
            <person name="Sanchez-Gracia A."/>
            <person name="Saranga D.J."/>
            <person name="Sato H."/>
            <person name="Schaeffer S.W."/>
            <person name="Schatz M.C."/>
            <person name="Schlenke T."/>
            <person name="Schwartz R."/>
            <person name="Segarra C."/>
            <person name="Singh R.S."/>
            <person name="Sirot L."/>
            <person name="Sirota M."/>
            <person name="Sisneros N.B."/>
            <person name="Smith C.D."/>
            <person name="Smith T.F."/>
            <person name="Spieth J."/>
            <person name="Stage D.E."/>
            <person name="Stark A."/>
            <person name="Stephan W."/>
            <person name="Strausberg R.L."/>
            <person name="Strempel S."/>
            <person name="Sturgill D."/>
            <person name="Sutton G."/>
            <person name="Sutton G.G."/>
            <person name="Tao W."/>
            <person name="Teichmann S."/>
            <person name="Tobari Y.N."/>
            <person name="Tomimura Y."/>
            <person name="Tsolas J.M."/>
            <person name="Valente V.L."/>
            <person name="Venter E."/>
            <person name="Venter J.C."/>
            <person name="Vicario S."/>
            <person name="Vieira F.G."/>
            <person name="Vilella A.J."/>
            <person name="Villasante A."/>
            <person name="Walenz B."/>
            <person name="Wang J."/>
            <person name="Wasserman M."/>
            <person name="Watts T."/>
            <person name="Wilson D."/>
            <person name="Wilson R.K."/>
            <person name="Wing R.A."/>
            <person name="Wolfner M.F."/>
            <person name="Wong A."/>
            <person name="Wong G.K."/>
            <person name="Wu C.I."/>
            <person name="Wu G."/>
            <person name="Yamamoto D."/>
            <person name="Yang H.P."/>
            <person name="Yang S.P."/>
            <person name="Yorke J.A."/>
            <person name="Yoshida K."/>
            <person name="Zdobnov E."/>
            <person name="Zhang P."/>
            <person name="Zhang Y."/>
            <person name="Zimin A.V."/>
            <person name="Baldwin J."/>
            <person name="Abdouelleil A."/>
            <person name="Abdulkadir J."/>
            <person name="Abebe A."/>
            <person name="Abera B."/>
            <person name="Abreu J."/>
            <person name="Acer S.C."/>
            <person name="Aftuck L."/>
            <person name="Alexander A."/>
            <person name="An P."/>
            <person name="Anderson E."/>
            <person name="Anderson S."/>
            <person name="Arachi H."/>
            <person name="Azer M."/>
            <person name="Bachantsang P."/>
            <person name="Barry A."/>
            <person name="Bayul T."/>
            <person name="Berlin A."/>
            <person name="Bessette D."/>
            <person name="Bloom T."/>
            <person name="Blye J."/>
            <person name="Boguslavskiy L."/>
            <person name="Bonnet C."/>
            <person name="Boukhgalter B."/>
            <person name="Bourzgui I."/>
            <person name="Brown A."/>
            <person name="Cahill P."/>
            <person name="Channer S."/>
            <person name="Cheshatsang Y."/>
            <person name="Chuda L."/>
            <person name="Citroen M."/>
            <person name="Collymore A."/>
            <person name="Cooke P."/>
            <person name="Costello M."/>
            <person name="D'Aco K."/>
            <person name="Daza R."/>
            <person name="De Haan G."/>
            <person name="DeGray S."/>
            <person name="DeMaso C."/>
            <person name="Dhargay N."/>
            <person name="Dooley K."/>
            <person name="Dooley E."/>
            <person name="Doricent M."/>
            <person name="Dorje P."/>
            <person name="Dorjee K."/>
            <person name="Dupes A."/>
            <person name="Elong R."/>
            <person name="Falk J."/>
            <person name="Farina A."/>
            <person name="Faro S."/>
            <person name="Ferguson D."/>
            <person name="Fisher S."/>
            <person name="Foley C.D."/>
            <person name="Franke A."/>
            <person name="Friedrich D."/>
            <person name="Gadbois L."/>
            <person name="Gearin G."/>
            <person name="Gearin C.R."/>
            <person name="Giannoukos G."/>
            <person name="Goode T."/>
            <person name="Graham J."/>
            <person name="Grandbois E."/>
            <person name="Grewal S."/>
            <person name="Gyaltsen K."/>
            <person name="Hafez N."/>
            <person name="Hagos B."/>
            <person name="Hall J."/>
            <person name="Henson C."/>
            <person name="Hollinger A."/>
            <person name="Honan T."/>
            <person name="Huard M.D."/>
            <person name="Hughes L."/>
            <person name="Hurhula B."/>
            <person name="Husby M.E."/>
            <person name="Kamat A."/>
            <person name="Kanga B."/>
            <person name="Kashin S."/>
            <person name="Khazanovich D."/>
            <person name="Kisner P."/>
            <person name="Lance K."/>
            <person name="Lara M."/>
            <person name="Lee W."/>
            <person name="Lennon N."/>
            <person name="Letendre F."/>
            <person name="LeVine R."/>
            <person name="Lipovsky A."/>
            <person name="Liu X."/>
            <person name="Liu J."/>
            <person name="Liu S."/>
            <person name="Lokyitsang T."/>
            <person name="Lokyitsang Y."/>
            <person name="Lubonja R."/>
            <person name="Lui A."/>
            <person name="MacDonald P."/>
            <person name="Magnisalis V."/>
            <person name="Maru K."/>
            <person name="Matthews C."/>
            <person name="McCusker W."/>
            <person name="McDonough S."/>
            <person name="Mehta T."/>
            <person name="Meldrim J."/>
            <person name="Meneus L."/>
            <person name="Mihai O."/>
            <person name="Mihalev A."/>
            <person name="Mihova T."/>
            <person name="Mittelman R."/>
            <person name="Mlenga V."/>
            <person name="Montmayeur A."/>
            <person name="Mulrain L."/>
            <person name="Navidi A."/>
            <person name="Naylor J."/>
            <person name="Negash T."/>
            <person name="Nguyen T."/>
            <person name="Nguyen N."/>
            <person name="Nicol R."/>
            <person name="Norbu C."/>
            <person name="Norbu N."/>
            <person name="Novod N."/>
            <person name="O'Neill B."/>
            <person name="Osman S."/>
            <person name="Markiewicz E."/>
            <person name="Oyono O.L."/>
            <person name="Patti C."/>
            <person name="Phunkhang P."/>
            <person name="Pierre F."/>
            <person name="Priest M."/>
            <person name="Raghuraman S."/>
            <person name="Rege F."/>
            <person name="Reyes R."/>
            <person name="Rise C."/>
            <person name="Rogov P."/>
            <person name="Ross K."/>
            <person name="Ryan E."/>
            <person name="Settipalli S."/>
            <person name="Shea T."/>
            <person name="Sherpa N."/>
            <person name="Shi L."/>
            <person name="Shih D."/>
            <person name="Sparrow T."/>
            <person name="Spaulding J."/>
            <person name="Stalker J."/>
            <person name="Stange-Thomann N."/>
            <person name="Stavropoulos S."/>
            <person name="Stone C."/>
            <person name="Strader C."/>
            <person name="Tesfaye S."/>
            <person name="Thomson T."/>
            <person name="Thoulutsang Y."/>
            <person name="Thoulutsang D."/>
            <person name="Topham K."/>
            <person name="Topping I."/>
            <person name="Tsamla T."/>
            <person name="Vassiliev H."/>
            <person name="Vo A."/>
            <person name="Wangchuk T."/>
            <person name="Wangdi T."/>
            <person name="Weiand M."/>
            <person name="Wilkinson J."/>
            <person name="Wilson A."/>
            <person name="Yadav S."/>
            <person name="Young G."/>
            <person name="Yu Q."/>
            <person name="Zembek L."/>
            <person name="Zhong D."/>
            <person name="Zimmer A."/>
            <person name="Zwirko Z."/>
            <person name="Jaffe D.B."/>
            <person name="Alvarez P."/>
            <person name="Brockman W."/>
            <person name="Butler J."/>
            <person name="Chin C."/>
            <person name="Gnerre S."/>
            <person name="Grabherr M."/>
            <person name="Kleber M."/>
            <person name="Mauceli E."/>
            <person name="MacCallum I."/>
        </authorList>
    </citation>
    <scope>NUCLEOTIDE SEQUENCE [LARGE SCALE GENOMIC DNA]</scope>
    <source>
        <strain evidence="3">Tucson 14024-0371.13</strain>
    </source>
</reference>
<dbReference type="Pfam" id="PF06109">
    <property type="entry name" value="HlyE"/>
    <property type="match status" value="2"/>
</dbReference>